<gene>
    <name evidence="4" type="ORF">QA636_08015</name>
</gene>
<keyword evidence="1 2" id="KW-0597">Phosphoprotein</keyword>
<dbReference type="PROSITE" id="PS50110">
    <property type="entry name" value="RESPONSE_REGULATORY"/>
    <property type="match status" value="1"/>
</dbReference>
<sequence length="145" mass="15927">MPAKVICLSKTPLVAIVDDDQAVREALCDLLLVLDVACRSFDRAEAFMAEFVPGRFDCLITDVSMPGRSGLELQERLRELGSSMPVIFITADTSPATEARALRGGAYACLTKPVNDEVLFHLLQNAMNCAGRSRRNERRDPPSDD</sequence>
<evidence type="ECO:0000313" key="4">
    <source>
        <dbReference type="EMBL" id="WFU65455.1"/>
    </source>
</evidence>
<proteinExistence type="predicted"/>
<dbReference type="InterPro" id="IPR050595">
    <property type="entry name" value="Bact_response_regulator"/>
</dbReference>
<evidence type="ECO:0000313" key="5">
    <source>
        <dbReference type="Proteomes" id="UP001221546"/>
    </source>
</evidence>
<protein>
    <submittedName>
        <fullName evidence="4">Response regulator</fullName>
    </submittedName>
</protein>
<dbReference type="PANTHER" id="PTHR44591">
    <property type="entry name" value="STRESS RESPONSE REGULATOR PROTEIN 1"/>
    <property type="match status" value="1"/>
</dbReference>
<evidence type="ECO:0000256" key="2">
    <source>
        <dbReference type="PROSITE-ProRule" id="PRU00169"/>
    </source>
</evidence>
<dbReference type="InterPro" id="IPR001789">
    <property type="entry name" value="Sig_transdc_resp-reg_receiver"/>
</dbReference>
<feature type="modified residue" description="4-aspartylphosphate" evidence="2">
    <location>
        <position position="62"/>
    </location>
</feature>
<dbReference type="Gene3D" id="3.40.50.2300">
    <property type="match status" value="1"/>
</dbReference>
<evidence type="ECO:0000256" key="1">
    <source>
        <dbReference type="ARBA" id="ARBA00022553"/>
    </source>
</evidence>
<dbReference type="Pfam" id="PF00072">
    <property type="entry name" value="Response_reg"/>
    <property type="match status" value="1"/>
</dbReference>
<dbReference type="SMART" id="SM00448">
    <property type="entry name" value="REC"/>
    <property type="match status" value="1"/>
</dbReference>
<dbReference type="Proteomes" id="UP001221546">
    <property type="component" value="Chromosome"/>
</dbReference>
<reference evidence="4 5" key="1">
    <citation type="submission" date="2023-04" db="EMBL/GenBank/DDBJ databases">
        <title>Australian commercial rhizobial inoculants.</title>
        <authorList>
            <person name="Kohlmeier M.G."/>
            <person name="O'Hara G.W."/>
            <person name="Colombi E."/>
            <person name="Ramsay J.P."/>
            <person name="Terpolilli J."/>
        </authorList>
    </citation>
    <scope>NUCLEOTIDE SEQUENCE [LARGE SCALE GENOMIC DNA]</scope>
    <source>
        <strain evidence="4 5">CB627</strain>
    </source>
</reference>
<dbReference type="EMBL" id="CP121646">
    <property type="protein sequence ID" value="WFU65455.1"/>
    <property type="molecule type" value="Genomic_DNA"/>
</dbReference>
<keyword evidence="5" id="KW-1185">Reference proteome</keyword>
<organism evidence="4 5">
    <name type="scientific">Bradyrhizobium brasilense</name>
    <dbReference type="NCBI Taxonomy" id="1419277"/>
    <lineage>
        <taxon>Bacteria</taxon>
        <taxon>Pseudomonadati</taxon>
        <taxon>Pseudomonadota</taxon>
        <taxon>Alphaproteobacteria</taxon>
        <taxon>Hyphomicrobiales</taxon>
        <taxon>Nitrobacteraceae</taxon>
        <taxon>Bradyrhizobium</taxon>
    </lineage>
</organism>
<dbReference type="SUPFAM" id="SSF52172">
    <property type="entry name" value="CheY-like"/>
    <property type="match status" value="1"/>
</dbReference>
<feature type="domain" description="Response regulatory" evidence="3">
    <location>
        <begin position="13"/>
        <end position="127"/>
    </location>
</feature>
<evidence type="ECO:0000259" key="3">
    <source>
        <dbReference type="PROSITE" id="PS50110"/>
    </source>
</evidence>
<dbReference type="InterPro" id="IPR011006">
    <property type="entry name" value="CheY-like_superfamily"/>
</dbReference>
<accession>A0ABY8JIP4</accession>
<dbReference type="RefSeq" id="WP_141340811.1">
    <property type="nucleotide sequence ID" value="NZ_CP121646.1"/>
</dbReference>
<dbReference type="PANTHER" id="PTHR44591:SF25">
    <property type="entry name" value="CHEMOTAXIS TWO-COMPONENT RESPONSE REGULATOR"/>
    <property type="match status" value="1"/>
</dbReference>
<name>A0ABY8JIP4_9BRAD</name>